<feature type="transmembrane region" description="Helical" evidence="6">
    <location>
        <begin position="44"/>
        <end position="65"/>
    </location>
</feature>
<evidence type="ECO:0000256" key="5">
    <source>
        <dbReference type="ARBA" id="ARBA00023136"/>
    </source>
</evidence>
<dbReference type="STRING" id="471854.Dfer_1627"/>
<dbReference type="GO" id="GO:0016020">
    <property type="term" value="C:membrane"/>
    <property type="evidence" value="ECO:0007669"/>
    <property type="project" value="UniProtKB-SubCell"/>
</dbReference>
<keyword evidence="4 6" id="KW-1133">Transmembrane helix</keyword>
<protein>
    <submittedName>
        <fullName evidence="7">Integral membrane protein TerC</fullName>
    </submittedName>
</protein>
<comment type="subcellular location">
    <subcellularLocation>
        <location evidence="1">Membrane</location>
        <topology evidence="1">Multi-pass membrane protein</topology>
    </subcellularLocation>
</comment>
<dbReference type="HOGENOM" id="CLU_064910_0_0_10"/>
<evidence type="ECO:0000313" key="8">
    <source>
        <dbReference type="Proteomes" id="UP000002011"/>
    </source>
</evidence>
<feature type="transmembrane region" description="Helical" evidence="6">
    <location>
        <begin position="71"/>
        <end position="95"/>
    </location>
</feature>
<evidence type="ECO:0000313" key="7">
    <source>
        <dbReference type="EMBL" id="ACT92869.1"/>
    </source>
</evidence>
<reference evidence="7 8" key="1">
    <citation type="journal article" date="2009" name="Stand. Genomic Sci.">
        <title>Complete genome sequence of Dyadobacter fermentans type strain (NS114).</title>
        <authorList>
            <person name="Lang E."/>
            <person name="Lapidus A."/>
            <person name="Chertkov O."/>
            <person name="Brettin T."/>
            <person name="Detter J.C."/>
            <person name="Han C."/>
            <person name="Copeland A."/>
            <person name="Glavina Del Rio T."/>
            <person name="Nolan M."/>
            <person name="Chen F."/>
            <person name="Lucas S."/>
            <person name="Tice H."/>
            <person name="Cheng J.F."/>
            <person name="Land M."/>
            <person name="Hauser L."/>
            <person name="Chang Y.J."/>
            <person name="Jeffries C.D."/>
            <person name="Kopitz M."/>
            <person name="Bruce D."/>
            <person name="Goodwin L."/>
            <person name="Pitluck S."/>
            <person name="Ovchinnikova G."/>
            <person name="Pati A."/>
            <person name="Ivanova N."/>
            <person name="Mavrommatis K."/>
            <person name="Chen A."/>
            <person name="Palaniappan K."/>
            <person name="Chain P."/>
            <person name="Bristow J."/>
            <person name="Eisen J.A."/>
            <person name="Markowitz V."/>
            <person name="Hugenholtz P."/>
            <person name="Goker M."/>
            <person name="Rohde M."/>
            <person name="Kyrpides N.C."/>
            <person name="Klenk H.P."/>
        </authorList>
    </citation>
    <scope>NUCLEOTIDE SEQUENCE [LARGE SCALE GENOMIC DNA]</scope>
    <source>
        <strain evidence="8">ATCC 700827 / DSM 18053 / CIP 107007 / KCTC 52180 / NS114</strain>
    </source>
</reference>
<keyword evidence="3 6" id="KW-0812">Transmembrane</keyword>
<feature type="transmembrane region" description="Helical" evidence="6">
    <location>
        <begin position="151"/>
        <end position="168"/>
    </location>
</feature>
<evidence type="ECO:0000256" key="1">
    <source>
        <dbReference type="ARBA" id="ARBA00004141"/>
    </source>
</evidence>
<name>C6VSP7_DYAFD</name>
<dbReference type="EMBL" id="CP001619">
    <property type="protein sequence ID" value="ACT92869.1"/>
    <property type="molecule type" value="Genomic_DNA"/>
</dbReference>
<dbReference type="Proteomes" id="UP000002011">
    <property type="component" value="Chromosome"/>
</dbReference>
<dbReference type="PANTHER" id="PTHR30238">
    <property type="entry name" value="MEMBRANE BOUND PREDICTED REDOX MODULATOR"/>
    <property type="match status" value="1"/>
</dbReference>
<feature type="transmembrane region" description="Helical" evidence="6">
    <location>
        <begin position="6"/>
        <end position="32"/>
    </location>
</feature>
<gene>
    <name evidence="7" type="ordered locus">Dfer_1627</name>
</gene>
<feature type="transmembrane region" description="Helical" evidence="6">
    <location>
        <begin position="180"/>
        <end position="197"/>
    </location>
</feature>
<organism evidence="7 8">
    <name type="scientific">Dyadobacter fermentans (strain ATCC 700827 / DSM 18053 / CIP 107007 / KCTC 52180 / NS114)</name>
    <dbReference type="NCBI Taxonomy" id="471854"/>
    <lineage>
        <taxon>Bacteria</taxon>
        <taxon>Pseudomonadati</taxon>
        <taxon>Bacteroidota</taxon>
        <taxon>Cytophagia</taxon>
        <taxon>Cytophagales</taxon>
        <taxon>Spirosomataceae</taxon>
        <taxon>Dyadobacter</taxon>
    </lineage>
</organism>
<evidence type="ECO:0000256" key="2">
    <source>
        <dbReference type="ARBA" id="ARBA00007511"/>
    </source>
</evidence>
<dbReference type="KEGG" id="dfe:Dfer_1627"/>
<proteinExistence type="inferred from homology"/>
<dbReference type="Pfam" id="PF03741">
    <property type="entry name" value="TerC"/>
    <property type="match status" value="1"/>
</dbReference>
<evidence type="ECO:0000256" key="4">
    <source>
        <dbReference type="ARBA" id="ARBA00022989"/>
    </source>
</evidence>
<dbReference type="PANTHER" id="PTHR30238:SF4">
    <property type="entry name" value="SLL1022 PROTEIN"/>
    <property type="match status" value="1"/>
</dbReference>
<accession>C6VSP7</accession>
<sequence length="256" mass="28392">MEVEVIISLLTLVALEAVLGIDNVIFISIIAAKLPVDQQKRARRIGLILAGVLRIGLLMLISLIMKLDKDLFVVFGEGFSGKELVLLAGGLFLLYKSATEIYHKMEGEEGDQSKQIKATTFAQVITQILIMDMVFSIDSIITAIGMVKEVWVMYVAVVVTVLIMLVAAEKISDFVNRHPAFKMLALSFLLLIGFSLITEGFGLEIPKGYIYFSMAFSLLVDVFQLRMNKAKGEPVTTREHYRAGEEKLVSKAAQKE</sequence>
<dbReference type="OrthoDB" id="9805314at2"/>
<dbReference type="eggNOG" id="COG0861">
    <property type="taxonomic scope" value="Bacteria"/>
</dbReference>
<keyword evidence="8" id="KW-1185">Reference proteome</keyword>
<dbReference type="RefSeq" id="WP_015811123.1">
    <property type="nucleotide sequence ID" value="NC_013037.1"/>
</dbReference>
<keyword evidence="5 6" id="KW-0472">Membrane</keyword>
<evidence type="ECO:0000256" key="6">
    <source>
        <dbReference type="SAM" id="Phobius"/>
    </source>
</evidence>
<comment type="similarity">
    <text evidence="2">Belongs to the TerC family.</text>
</comment>
<evidence type="ECO:0000256" key="3">
    <source>
        <dbReference type="ARBA" id="ARBA00022692"/>
    </source>
</evidence>
<dbReference type="AlphaFoldDB" id="C6VSP7"/>
<dbReference type="InterPro" id="IPR005496">
    <property type="entry name" value="Integral_membrane_TerC"/>
</dbReference>